<reference evidence="1" key="1">
    <citation type="journal article" date="2020" name="mSystems">
        <title>Genome- and Community-Level Interaction Insights into Carbon Utilization and Element Cycling Functions of Hydrothermarchaeota in Hydrothermal Sediment.</title>
        <authorList>
            <person name="Zhou Z."/>
            <person name="Liu Y."/>
            <person name="Xu W."/>
            <person name="Pan J."/>
            <person name="Luo Z.H."/>
            <person name="Li M."/>
        </authorList>
    </citation>
    <scope>NUCLEOTIDE SEQUENCE [LARGE SCALE GENOMIC DNA]</scope>
    <source>
        <strain evidence="1">SpSt-125</strain>
    </source>
</reference>
<dbReference type="EMBL" id="DSEU01000013">
    <property type="protein sequence ID" value="HEM66428.1"/>
    <property type="molecule type" value="Genomic_DNA"/>
</dbReference>
<gene>
    <name evidence="1" type="ORF">ENO26_02490</name>
</gene>
<dbReference type="AlphaFoldDB" id="A0A7J2U0Q5"/>
<accession>A0A7J2U0Q5</accession>
<proteinExistence type="predicted"/>
<protein>
    <submittedName>
        <fullName evidence="1">Uncharacterized protein</fullName>
    </submittedName>
</protein>
<sequence length="313" mass="35690">MSSRAEYILQQKVARALYKIYGDCADGFIGFTYIAVSLYTPDIVILSLERMCKDLHIATIFEVKAALEWESLGQLYRYSLYAPTYIVVPIDEADKLRKREYTLFQTLRNLGIGVATVDLDKEDLGIVLEPSKSFALVEHTLYDAIAWQAFIDLLRIPPLKLSRAHKVLIESSYESSEHIINVNKVPSKEDKQAIRALVNALSLQKKALPLAENPLIAKLLDPGVLKLSLKEFIRRTLLSKPFVGVVSFVLKMMRNHNEAKPLQQCYIPTPLLLIYTKGLPLQMVGIPYNDLCQRIYENLNDCYKNIVFYLSEE</sequence>
<evidence type="ECO:0000313" key="1">
    <source>
        <dbReference type="EMBL" id="HEM66428.1"/>
    </source>
</evidence>
<comment type="caution">
    <text evidence="1">The sequence shown here is derived from an EMBL/GenBank/DDBJ whole genome shotgun (WGS) entry which is preliminary data.</text>
</comment>
<name>A0A7J2U0Q5_9CREN</name>
<organism evidence="1">
    <name type="scientific">Ignisphaera aggregans</name>
    <dbReference type="NCBI Taxonomy" id="334771"/>
    <lineage>
        <taxon>Archaea</taxon>
        <taxon>Thermoproteota</taxon>
        <taxon>Thermoprotei</taxon>
        <taxon>Desulfurococcales</taxon>
        <taxon>Desulfurococcaceae</taxon>
        <taxon>Ignisphaera</taxon>
    </lineage>
</organism>